<dbReference type="PRINTS" id="PR00792">
    <property type="entry name" value="PEPSIN"/>
</dbReference>
<feature type="region of interest" description="Disordered" evidence="5">
    <location>
        <begin position="372"/>
        <end position="400"/>
    </location>
</feature>
<keyword evidence="4" id="KW-0378">Hydrolase</keyword>
<evidence type="ECO:0000256" key="3">
    <source>
        <dbReference type="ARBA" id="ARBA00022750"/>
    </source>
</evidence>
<dbReference type="Pfam" id="PF00026">
    <property type="entry name" value="Asp"/>
    <property type="match status" value="1"/>
</dbReference>
<dbReference type="CDD" id="cd05471">
    <property type="entry name" value="pepsin_like"/>
    <property type="match status" value="1"/>
</dbReference>
<evidence type="ECO:0000313" key="8">
    <source>
        <dbReference type="Proteomes" id="UP000541610"/>
    </source>
</evidence>
<dbReference type="GO" id="GO:0006508">
    <property type="term" value="P:proteolysis"/>
    <property type="evidence" value="ECO:0007669"/>
    <property type="project" value="UniProtKB-KW"/>
</dbReference>
<keyword evidence="2" id="KW-0645">Protease</keyword>
<dbReference type="Gene3D" id="2.40.70.10">
    <property type="entry name" value="Acid Proteases"/>
    <property type="match status" value="2"/>
</dbReference>
<dbReference type="InterPro" id="IPR033121">
    <property type="entry name" value="PEPTIDASE_A1"/>
</dbReference>
<protein>
    <recommendedName>
        <fullName evidence="6">Peptidase A1 domain-containing protein</fullName>
    </recommendedName>
</protein>
<dbReference type="PROSITE" id="PS51767">
    <property type="entry name" value="PEPTIDASE_A1"/>
    <property type="match status" value="1"/>
</dbReference>
<dbReference type="Proteomes" id="UP000541610">
    <property type="component" value="Unassembled WGS sequence"/>
</dbReference>
<accession>A0A7J6PCF2</accession>
<comment type="caution">
    <text evidence="7">The sequence shown here is derived from an EMBL/GenBank/DDBJ whole genome shotgun (WGS) entry which is preliminary data.</text>
</comment>
<reference evidence="7 8" key="1">
    <citation type="submission" date="2020-04" db="EMBL/GenBank/DDBJ databases">
        <title>Perkinsus olseni comparative genomics.</title>
        <authorList>
            <person name="Bogema D.R."/>
        </authorList>
    </citation>
    <scope>NUCLEOTIDE SEQUENCE [LARGE SCALE GENOMIC DNA]</scope>
    <source>
        <strain evidence="7">00978-12</strain>
    </source>
</reference>
<dbReference type="PANTHER" id="PTHR47966:SF51">
    <property type="entry name" value="BETA-SITE APP-CLEAVING ENZYME, ISOFORM A-RELATED"/>
    <property type="match status" value="1"/>
</dbReference>
<gene>
    <name evidence="7" type="ORF">FOZ60_010336</name>
</gene>
<dbReference type="AlphaFoldDB" id="A0A7J6PCF2"/>
<feature type="compositionally biased region" description="Low complexity" evidence="5">
    <location>
        <begin position="387"/>
        <end position="400"/>
    </location>
</feature>
<dbReference type="EMBL" id="JABANP010000042">
    <property type="protein sequence ID" value="KAF4693662.1"/>
    <property type="molecule type" value="Genomic_DNA"/>
</dbReference>
<evidence type="ECO:0000256" key="1">
    <source>
        <dbReference type="ARBA" id="ARBA00007447"/>
    </source>
</evidence>
<evidence type="ECO:0000256" key="4">
    <source>
        <dbReference type="ARBA" id="ARBA00022801"/>
    </source>
</evidence>
<dbReference type="GO" id="GO:0004190">
    <property type="term" value="F:aspartic-type endopeptidase activity"/>
    <property type="evidence" value="ECO:0007669"/>
    <property type="project" value="UniProtKB-KW"/>
</dbReference>
<feature type="domain" description="Peptidase A1" evidence="6">
    <location>
        <begin position="38"/>
        <end position="364"/>
    </location>
</feature>
<sequence>MPSTANALKTFLLEAIIRSLAVPLRLPIYRQEVDDWDSVIVAPMKADGQSLSLLVDTGSSEVFFVEKKYLERAFSPGACEDFLFGCYDCPAGPCRGEVSRIEHSDDTCAYTVQHRGTLELGGRVIPDVDFGLVVGYTPNDSAPHASLGLAPRYDGGPTPLIDQLIDKGVINRVDFSIYFKPDNPNEGELILSGEDPSKYRGPMMIVPLARRDTWTVKLARVEIGGRSVIESIPMDIDSGTSYLWLPLGLYTILRMALEESASEAAGRSIKLRFDGRVLTLRNCSDRDYLPPLEMHFRDKVGGVSTIVIPPELYVQTSSSSQPRACILLWQMELLQTRDRPTLGLNLLRKYYLHFRHSEREIRFAEVARTHEPMKAATNDQKRRRRTSSSTALDLASLSIS</sequence>
<comment type="similarity">
    <text evidence="1">Belongs to the peptidase A1 family.</text>
</comment>
<dbReference type="OrthoDB" id="439392at2759"/>
<dbReference type="InterPro" id="IPR034164">
    <property type="entry name" value="Pepsin-like_dom"/>
</dbReference>
<dbReference type="InterPro" id="IPR021109">
    <property type="entry name" value="Peptidase_aspartic_dom_sf"/>
</dbReference>
<proteinExistence type="inferred from homology"/>
<evidence type="ECO:0000313" key="7">
    <source>
        <dbReference type="EMBL" id="KAF4693662.1"/>
    </source>
</evidence>
<keyword evidence="3" id="KW-0064">Aspartyl protease</keyword>
<dbReference type="InterPro" id="IPR001461">
    <property type="entry name" value="Aspartic_peptidase_A1"/>
</dbReference>
<evidence type="ECO:0000259" key="6">
    <source>
        <dbReference type="PROSITE" id="PS51767"/>
    </source>
</evidence>
<evidence type="ECO:0000256" key="2">
    <source>
        <dbReference type="ARBA" id="ARBA00022670"/>
    </source>
</evidence>
<dbReference type="PANTHER" id="PTHR47966">
    <property type="entry name" value="BETA-SITE APP-CLEAVING ENZYME, ISOFORM A-RELATED"/>
    <property type="match status" value="1"/>
</dbReference>
<organism evidence="7 8">
    <name type="scientific">Perkinsus olseni</name>
    <name type="common">Perkinsus atlanticus</name>
    <dbReference type="NCBI Taxonomy" id="32597"/>
    <lineage>
        <taxon>Eukaryota</taxon>
        <taxon>Sar</taxon>
        <taxon>Alveolata</taxon>
        <taxon>Perkinsozoa</taxon>
        <taxon>Perkinsea</taxon>
        <taxon>Perkinsida</taxon>
        <taxon>Perkinsidae</taxon>
        <taxon>Perkinsus</taxon>
    </lineage>
</organism>
<name>A0A7J6PCF2_PEROL</name>
<evidence type="ECO:0000256" key="5">
    <source>
        <dbReference type="SAM" id="MobiDB-lite"/>
    </source>
</evidence>
<dbReference type="SUPFAM" id="SSF50630">
    <property type="entry name" value="Acid proteases"/>
    <property type="match status" value="1"/>
</dbReference>